<evidence type="ECO:0000313" key="3">
    <source>
        <dbReference type="EMBL" id="CAK7213830.1"/>
    </source>
</evidence>
<evidence type="ECO:0000256" key="1">
    <source>
        <dbReference type="SAM" id="SignalP"/>
    </source>
</evidence>
<comment type="caution">
    <text evidence="3">The sequence shown here is derived from an EMBL/GenBank/DDBJ whole genome shotgun (WGS) entry which is preliminary data.</text>
</comment>
<evidence type="ECO:0000259" key="2">
    <source>
        <dbReference type="Pfam" id="PF23584"/>
    </source>
</evidence>
<dbReference type="Proteomes" id="UP001642482">
    <property type="component" value="Unassembled WGS sequence"/>
</dbReference>
<reference evidence="3 4" key="1">
    <citation type="submission" date="2024-01" db="EMBL/GenBank/DDBJ databases">
        <authorList>
            <person name="Allen C."/>
            <person name="Tagirdzhanova G."/>
        </authorList>
    </citation>
    <scope>NUCLEOTIDE SEQUENCE [LARGE SCALE GENOMIC DNA]</scope>
</reference>
<gene>
    <name evidence="3" type="ORF">SEUCBS140593_001978</name>
</gene>
<organism evidence="3 4">
    <name type="scientific">Sporothrix eucalyptigena</name>
    <dbReference type="NCBI Taxonomy" id="1812306"/>
    <lineage>
        <taxon>Eukaryota</taxon>
        <taxon>Fungi</taxon>
        <taxon>Dikarya</taxon>
        <taxon>Ascomycota</taxon>
        <taxon>Pezizomycotina</taxon>
        <taxon>Sordariomycetes</taxon>
        <taxon>Sordariomycetidae</taxon>
        <taxon>Ophiostomatales</taxon>
        <taxon>Ophiostomataceae</taxon>
        <taxon>Sporothrix</taxon>
    </lineage>
</organism>
<sequence length="246" mass="26792">MLLFSYTGRMLFAVLALFSAIYTASADTAPGIVNVDLIFPLNNTYDTFDGPMPVVFAVSRPDIASILQLEMSYLLSLESGKKTVFDNAVAFNFSSGPIPPTKNNGDGEYAFYVDFSNASIAGVVGKFRMELIFTYIVDYPGDPNRNIPQAILGVPIIYDMFFTTAAGATPGIVPGMENITSTTNGTNSTNTTPCMPVGSESFYFPINITGFITENGSTFGMVPVNGEINYLPQTDDSHRDWHWSNR</sequence>
<proteinExistence type="predicted"/>
<feature type="chain" id="PRO_5046138520" description="DUF7136 domain-containing protein" evidence="1">
    <location>
        <begin position="27"/>
        <end position="246"/>
    </location>
</feature>
<keyword evidence="1" id="KW-0732">Signal</keyword>
<evidence type="ECO:0000313" key="4">
    <source>
        <dbReference type="Proteomes" id="UP001642482"/>
    </source>
</evidence>
<keyword evidence="4" id="KW-1185">Reference proteome</keyword>
<name>A0ABP0B395_9PEZI</name>
<protein>
    <recommendedName>
        <fullName evidence="2">DUF7136 domain-containing protein</fullName>
    </recommendedName>
</protein>
<dbReference type="Pfam" id="PF23584">
    <property type="entry name" value="DUF7136"/>
    <property type="match status" value="1"/>
</dbReference>
<feature type="domain" description="DUF7136" evidence="2">
    <location>
        <begin position="28"/>
        <end position="195"/>
    </location>
</feature>
<feature type="signal peptide" evidence="1">
    <location>
        <begin position="1"/>
        <end position="26"/>
    </location>
</feature>
<dbReference type="EMBL" id="CAWUHD010000012">
    <property type="protein sequence ID" value="CAK7213830.1"/>
    <property type="molecule type" value="Genomic_DNA"/>
</dbReference>
<accession>A0ABP0B395</accession>
<dbReference type="InterPro" id="IPR055560">
    <property type="entry name" value="DUF7136"/>
</dbReference>